<dbReference type="Pfam" id="PF04100">
    <property type="entry name" value="Vps53_N"/>
    <property type="match status" value="1"/>
</dbReference>
<dbReference type="InterPro" id="IPR007234">
    <property type="entry name" value="Vps53_N"/>
</dbReference>
<dbReference type="GO" id="GO:0042147">
    <property type="term" value="P:retrograde transport, endosome to Golgi"/>
    <property type="evidence" value="ECO:0007669"/>
    <property type="project" value="InterPro"/>
</dbReference>
<dbReference type="EMBL" id="LR865407">
    <property type="protein sequence ID" value="CAD2096320.1"/>
    <property type="molecule type" value="Genomic_DNA"/>
</dbReference>
<dbReference type="PANTHER" id="PTHR12820:SF0">
    <property type="entry name" value="VACUOLAR PROTEIN SORTING-ASSOCIATED PROTEIN 53 HOMOLOG"/>
    <property type="match status" value="1"/>
</dbReference>
<dbReference type="GO" id="GO:0005829">
    <property type="term" value="C:cytosol"/>
    <property type="evidence" value="ECO:0007669"/>
    <property type="project" value="GOC"/>
</dbReference>
<dbReference type="AlphaFoldDB" id="A0A6V7SC88"/>
<feature type="compositionally biased region" description="Basic and acidic residues" evidence="1">
    <location>
        <begin position="12"/>
        <end position="23"/>
    </location>
</feature>
<gene>
    <name evidence="3" type="ORF">PVPCR_0201180</name>
</gene>
<feature type="region of interest" description="Disordered" evidence="1">
    <location>
        <begin position="1"/>
        <end position="25"/>
    </location>
</feature>
<reference evidence="3 4" key="1">
    <citation type="submission" date="2020-08" db="EMBL/GenBank/DDBJ databases">
        <authorList>
            <person name="Ramaprasad A."/>
        </authorList>
    </citation>
    <scope>NUCLEOTIDE SEQUENCE [LARGE SCALE GENOMIC DNA]</scope>
</reference>
<evidence type="ECO:0000313" key="4">
    <source>
        <dbReference type="Proteomes" id="UP000515268"/>
    </source>
</evidence>
<dbReference type="PANTHER" id="PTHR12820">
    <property type="entry name" value="VACUOLAR SORTING PROTEIN 53"/>
    <property type="match status" value="1"/>
</dbReference>
<dbReference type="OrthoDB" id="10261632at2759"/>
<dbReference type="Proteomes" id="UP000515268">
    <property type="component" value="Chromosome PVPCR_02"/>
</dbReference>
<dbReference type="GO" id="GO:0000938">
    <property type="term" value="C:GARP complex"/>
    <property type="evidence" value="ECO:0007669"/>
    <property type="project" value="InterPro"/>
</dbReference>
<protein>
    <submittedName>
        <fullName evidence="3">Vacuolar protein sorting-associated protein 53, putative</fullName>
    </submittedName>
</protein>
<sequence length="936" mass="110153">MKSLNQVINKMNKQEETNEKKTDEDDEADFVANYINNNIKNIEDAEMSLDKMGKEIYELDRVMDKKIEDHVLKTNEYEIKFENIKKKMKIITSSVENVDKQAEEGAEILTNLCSDIKRLDIGKRNVTEVILILKRIAMIITAITSLKKKAIKREYKDCMYLVYIIKNMFSYIYNLKESNPTNAENQTFTNSINKLNILYNDINILFDELKQQIVEDIDLIYDPDIHVEKNILYLSDNNFEIKEKDKDCKIAINLFDACNCLYELNPNYINNIVKKFVNFFLEKYILIFSNHNNTFESIDRRLAWLKRALNNYKNVYAYIFPDYFNVQFYIVLKFCSITKKHIIKIISYSMEEINPASLIQTVIKIINFETFLIKNISLVSPPDDLSLDNFNFIESPFPEMLQKVSSSNKCSTPTDIHNQVSDTNENVKKDEARIPCKSSTQHSLTPNTVAKTRHNNANMSSEMCDSENEHTFKGIISCVFDSYLCSWLKYEEKKILDKYENIINEENKEINENSKKEDDKVIIEQFEKKEFNNIKSFINQNEYDNRNISDNFETILEGKNNIYKSAYKIFYLYKSYINMISQFSNCKTLFDFFTFFKSLLTKYSEELNSRVIDKIIPQNKINNLFLISKIINTCYYVEQTMGEAYENLIHIISPLFIEKINFKEQDKLFLNIKTKCIKIIISFMNDQIDKIIRTSIINIYDITQLKKISPYIINLKNFLQKYFLFFNYIFNETYLIYLLEKTTALIIDIFFQTIFSLSSITNVTAQQLLLDCSAIKKILYRIPNVLTTLEDLKMDKENELTQDENSCNPIDQVINFNEDDTEIDTSQSLIPKTYYNYIKKKINKIQFLIKLFISNTLDVNTFNLLLSQNNNICTIHEIEKMLSLREDKHEHTQTDTSNDTSNDTNHDTNKYISDIKKRGIHAAEEIKCFFSKITTI</sequence>
<keyword evidence="4" id="KW-1185">Reference proteome</keyword>
<feature type="domain" description="Vps53 N-terminal" evidence="2">
    <location>
        <begin position="45"/>
        <end position="506"/>
    </location>
</feature>
<evidence type="ECO:0000313" key="3">
    <source>
        <dbReference type="EMBL" id="CAD2096320.1"/>
    </source>
</evidence>
<evidence type="ECO:0000259" key="2">
    <source>
        <dbReference type="Pfam" id="PF04100"/>
    </source>
</evidence>
<organism evidence="3 4">
    <name type="scientific">Plasmodium vinckei petteri</name>
    <dbReference type="NCBI Taxonomy" id="138298"/>
    <lineage>
        <taxon>Eukaryota</taxon>
        <taxon>Sar</taxon>
        <taxon>Alveolata</taxon>
        <taxon>Apicomplexa</taxon>
        <taxon>Aconoidasida</taxon>
        <taxon>Haemosporida</taxon>
        <taxon>Plasmodiidae</taxon>
        <taxon>Plasmodium</taxon>
        <taxon>Plasmodium (Vinckeia)</taxon>
    </lineage>
</organism>
<dbReference type="InterPro" id="IPR039766">
    <property type="entry name" value="Vps53"/>
</dbReference>
<dbReference type="VEuPathDB" id="PlasmoDB:PVPCR_0201180"/>
<proteinExistence type="predicted"/>
<name>A0A6V7SC88_PLAVN</name>
<evidence type="ECO:0000256" key="1">
    <source>
        <dbReference type="SAM" id="MobiDB-lite"/>
    </source>
</evidence>
<accession>A0A6V7SC88</accession>